<keyword evidence="2" id="KW-1015">Disulfide bond</keyword>
<name>A0A8S3U3D4_MYTED</name>
<feature type="region of interest" description="Disordered" evidence="3">
    <location>
        <begin position="1"/>
        <end position="21"/>
    </location>
</feature>
<keyword evidence="1" id="KW-0732">Signal</keyword>
<accession>A0A8S3U3D4</accession>
<gene>
    <name evidence="5" type="ORF">MEDL_52795</name>
</gene>
<dbReference type="Proteomes" id="UP000683360">
    <property type="component" value="Unassembled WGS sequence"/>
</dbReference>
<sequence>MSVTGHRNVKSLDSYIEGPTDKQHRELSNTLQGVATANSDSALIENKTESNALATSAQNNSCQLAENNLSVDSNSTLETRQIFTGTILVTNIQRPSCDGSVKEYCQLDSLNTANCSKYKWNARAVVSFRGIGLESMSALGQDIHMSSDNFTEDTSGPVKVNISGDCCTPFITLDAVDTDGYIAQCIFDFADGRQVESVNPVEDVHASPIDQIHVEQIALWNKNQLQFVIGFETGWYKAEANGISLEMASSCPPMYSCGTESQLWMHGISPSVSDGVVNRKVCIRDTTPNDCCNKSMQIQMKNCGSFYVYNLNYTDECNRAYCFGNTLPQNDPCNSYMNIYRAGLRGTLCKIYDVETAVCDRLLRPGWYKAEENGLPLDMPTYCVDSYSCGTAAPIWLNGSLSLRPYETAHRKACVKGSGSSNCCRKSIDIRIKNCISYNVYYLPFVEFLRHCLLFW</sequence>
<reference evidence="5" key="1">
    <citation type="submission" date="2021-03" db="EMBL/GenBank/DDBJ databases">
        <authorList>
            <person name="Bekaert M."/>
        </authorList>
    </citation>
    <scope>NUCLEOTIDE SEQUENCE</scope>
</reference>
<protein>
    <recommendedName>
        <fullName evidence="4">UMOD/GP2/OIT3-like D8C domain-containing protein</fullName>
    </recommendedName>
</protein>
<dbReference type="OrthoDB" id="10043005at2759"/>
<dbReference type="InterPro" id="IPR057774">
    <property type="entry name" value="D8C_UMOD/GP2/OIT3-like"/>
</dbReference>
<evidence type="ECO:0000259" key="4">
    <source>
        <dbReference type="Pfam" id="PF23283"/>
    </source>
</evidence>
<comment type="caution">
    <text evidence="5">The sequence shown here is derived from an EMBL/GenBank/DDBJ whole genome shotgun (WGS) entry which is preliminary data.</text>
</comment>
<keyword evidence="6" id="KW-1185">Reference proteome</keyword>
<feature type="domain" description="UMOD/GP2/OIT3-like D8C" evidence="4">
    <location>
        <begin position="237"/>
        <end position="322"/>
    </location>
</feature>
<evidence type="ECO:0000256" key="1">
    <source>
        <dbReference type="ARBA" id="ARBA00022729"/>
    </source>
</evidence>
<evidence type="ECO:0000313" key="6">
    <source>
        <dbReference type="Proteomes" id="UP000683360"/>
    </source>
</evidence>
<dbReference type="EMBL" id="CAJPWZ010002563">
    <property type="protein sequence ID" value="CAG2240487.1"/>
    <property type="molecule type" value="Genomic_DNA"/>
</dbReference>
<organism evidence="5 6">
    <name type="scientific">Mytilus edulis</name>
    <name type="common">Blue mussel</name>
    <dbReference type="NCBI Taxonomy" id="6550"/>
    <lineage>
        <taxon>Eukaryota</taxon>
        <taxon>Metazoa</taxon>
        <taxon>Spiralia</taxon>
        <taxon>Lophotrochozoa</taxon>
        <taxon>Mollusca</taxon>
        <taxon>Bivalvia</taxon>
        <taxon>Autobranchia</taxon>
        <taxon>Pteriomorphia</taxon>
        <taxon>Mytilida</taxon>
        <taxon>Mytiloidea</taxon>
        <taxon>Mytilidae</taxon>
        <taxon>Mytilinae</taxon>
        <taxon>Mytilus</taxon>
    </lineage>
</organism>
<dbReference type="AlphaFoldDB" id="A0A8S3U3D4"/>
<evidence type="ECO:0000256" key="3">
    <source>
        <dbReference type="SAM" id="MobiDB-lite"/>
    </source>
</evidence>
<evidence type="ECO:0000313" key="5">
    <source>
        <dbReference type="EMBL" id="CAG2240487.1"/>
    </source>
</evidence>
<feature type="domain" description="UMOD/GP2/OIT3-like D8C" evidence="4">
    <location>
        <begin position="372"/>
        <end position="442"/>
    </location>
</feature>
<proteinExistence type="predicted"/>
<dbReference type="Pfam" id="PF23283">
    <property type="entry name" value="D8C_UMOD"/>
    <property type="match status" value="2"/>
</dbReference>
<evidence type="ECO:0000256" key="2">
    <source>
        <dbReference type="ARBA" id="ARBA00023157"/>
    </source>
</evidence>